<feature type="domain" description="2-thiouridine synthetase TtuA-like N-terminal LIM" evidence="2">
    <location>
        <begin position="9"/>
        <end position="32"/>
    </location>
</feature>
<dbReference type="SUPFAM" id="SSF52402">
    <property type="entry name" value="Adenine nucleotide alpha hydrolases-like"/>
    <property type="match status" value="1"/>
</dbReference>
<dbReference type="PANTHER" id="PTHR11807">
    <property type="entry name" value="ATPASES OF THE PP SUPERFAMILY-RELATED"/>
    <property type="match status" value="1"/>
</dbReference>
<proteinExistence type="predicted"/>
<name>B8GHC8_METPE</name>
<evidence type="ECO:0000313" key="3">
    <source>
        <dbReference type="EMBL" id="ACL16533.1"/>
    </source>
</evidence>
<dbReference type="GO" id="GO:0000049">
    <property type="term" value="F:tRNA binding"/>
    <property type="evidence" value="ECO:0007669"/>
    <property type="project" value="TreeGrafter"/>
</dbReference>
<dbReference type="Pfam" id="PF22082">
    <property type="entry name" value="TtuA_LIM_N"/>
    <property type="match status" value="1"/>
</dbReference>
<protein>
    <submittedName>
        <fullName evidence="3">PP-loop domain-containing protein</fullName>
    </submittedName>
</protein>
<dbReference type="KEGG" id="mpl:Mpal_1195"/>
<keyword evidence="1" id="KW-0808">Transferase</keyword>
<dbReference type="HOGENOM" id="CLU_026481_1_1_2"/>
<accession>B8GHC8</accession>
<reference evidence="3 4" key="1">
    <citation type="journal article" date="2015" name="Genome Announc.">
        <title>Complete Genome Sequence of Methanosphaerula palustris E1-9CT, a Hydrogenotrophic Methanogen Isolated from a Minerotrophic Fen Peatland.</title>
        <authorList>
            <person name="Cadillo-Quiroz H."/>
            <person name="Browne P."/>
            <person name="Kyrpides N."/>
            <person name="Woyke T."/>
            <person name="Goodwin L."/>
            <person name="Detter C."/>
            <person name="Yavitt J.B."/>
            <person name="Zinder S.H."/>
        </authorList>
    </citation>
    <scope>NUCLEOTIDE SEQUENCE [LARGE SCALE GENOMIC DNA]</scope>
    <source>
        <strain evidence="4">ATCC BAA-1556 / DSM 19958 / E1-9c</strain>
    </source>
</reference>
<dbReference type="OrthoDB" id="33422at2157"/>
<evidence type="ECO:0000256" key="1">
    <source>
        <dbReference type="ARBA" id="ARBA00022679"/>
    </source>
</evidence>
<dbReference type="GO" id="GO:0002143">
    <property type="term" value="P:tRNA wobble position uridine thiolation"/>
    <property type="evidence" value="ECO:0007669"/>
    <property type="project" value="TreeGrafter"/>
</dbReference>
<dbReference type="InterPro" id="IPR054306">
    <property type="entry name" value="TtuA-like_LIM_N"/>
</dbReference>
<dbReference type="Proteomes" id="UP000002457">
    <property type="component" value="Chromosome"/>
</dbReference>
<evidence type="ECO:0000313" key="4">
    <source>
        <dbReference type="Proteomes" id="UP000002457"/>
    </source>
</evidence>
<dbReference type="Gene3D" id="3.40.50.620">
    <property type="entry name" value="HUPs"/>
    <property type="match status" value="1"/>
</dbReference>
<evidence type="ECO:0000259" key="2">
    <source>
        <dbReference type="Pfam" id="PF22082"/>
    </source>
</evidence>
<organism evidence="3 4">
    <name type="scientific">Methanosphaerula palustris (strain ATCC BAA-1556 / DSM 19958 / E1-9c)</name>
    <dbReference type="NCBI Taxonomy" id="521011"/>
    <lineage>
        <taxon>Archaea</taxon>
        <taxon>Methanobacteriati</taxon>
        <taxon>Methanobacteriota</taxon>
        <taxon>Stenosarchaea group</taxon>
        <taxon>Methanomicrobia</taxon>
        <taxon>Methanomicrobiales</taxon>
        <taxon>Methanoregulaceae</taxon>
        <taxon>Methanosphaerula</taxon>
    </lineage>
</organism>
<dbReference type="EMBL" id="CP001338">
    <property type="protein sequence ID" value="ACL16533.1"/>
    <property type="molecule type" value="Genomic_DNA"/>
</dbReference>
<dbReference type="GO" id="GO:0002144">
    <property type="term" value="C:cytosolic tRNA wobble base thiouridylase complex"/>
    <property type="evidence" value="ECO:0007669"/>
    <property type="project" value="TreeGrafter"/>
</dbReference>
<dbReference type="eggNOG" id="arCOG00042">
    <property type="taxonomic scope" value="Archaea"/>
</dbReference>
<dbReference type="STRING" id="521011.Mpal_1195"/>
<dbReference type="GeneID" id="7271473"/>
<gene>
    <name evidence="3" type="ordered locus">Mpal_1195</name>
</gene>
<dbReference type="GO" id="GO:0016740">
    <property type="term" value="F:transferase activity"/>
    <property type="evidence" value="ECO:0007669"/>
    <property type="project" value="UniProtKB-KW"/>
</dbReference>
<sequence>MLPIPGTTCSRCRRPAVIVQQYSGLSLCEEHLRRDLETKAKRLIRQHHWVRAGGSIAVALSGRIASSALLLFLQQLLADRRDLTLIAFTLYQGDAASPALLQASALASALGITWQPILCRWLASNPGDFVQHCCSAAAVLGADAVAVGETLDDRAVTVLTKVCSGEQRTLVGAGPDCGIRDRVSVITPFSGIPFDEVAVYAGSLPVVPLPSRVPDPGSLSGAVDAIVAAYSVNHPSTRYALLSVYEQLAVLNNPGDGTP</sequence>
<dbReference type="InterPro" id="IPR014729">
    <property type="entry name" value="Rossmann-like_a/b/a_fold"/>
</dbReference>
<dbReference type="RefSeq" id="WP_012617852.1">
    <property type="nucleotide sequence ID" value="NC_011832.1"/>
</dbReference>
<keyword evidence="4" id="KW-1185">Reference proteome</keyword>
<dbReference type="AlphaFoldDB" id="B8GHC8"/>
<dbReference type="PANTHER" id="PTHR11807:SF12">
    <property type="entry name" value="CYTOPLASMIC TRNA 2-THIOLATION PROTEIN 1"/>
    <property type="match status" value="1"/>
</dbReference>